<keyword evidence="5" id="KW-1185">Reference proteome</keyword>
<comment type="caution">
    <text evidence="4">The sequence shown here is derived from an EMBL/GenBank/DDBJ whole genome shotgun (WGS) entry which is preliminary data.</text>
</comment>
<feature type="region of interest" description="Disordered" evidence="1">
    <location>
        <begin position="29"/>
        <end position="56"/>
    </location>
</feature>
<feature type="compositionally biased region" description="Low complexity" evidence="1">
    <location>
        <begin position="578"/>
        <end position="602"/>
    </location>
</feature>
<evidence type="ECO:0000313" key="5">
    <source>
        <dbReference type="Proteomes" id="UP001249851"/>
    </source>
</evidence>
<sequence>MKFQTQKNLWTLWGAIFLANLLVSSVLSHPGGKESHKKKAGAFKSDDGGVEGSSFEQEGLDKHNEFRTVHGVPPMTLNAEMSQQAAAYAEKLANLGQLKHASREERNGDGENLSFKFPAYQVLGRDSRNTQNEDSVRQIPAVARLLKGFRPPETTLHNATENNITKNYNWSNSFRRTTKRPFAKIKVSSNVKKFAQVLGHKLLNKIPVRISRKHFSQKASKVILDASQFEKEALDIHNRYRVMHNAPPMTLNCEMSWDAAAFAQKLADMDSGLIHSSYDERPDQGENLASGCTENRELTAEEAVKMWFDEVCKYSFSNSGPQVGTNHFTQLIWEGARDFGIGKASNKQSSGAICTYVVARYKPREHVLIGGRHYGIEKGWFDFNYCKNIKKNLKGSNGLKRLALLRRMKFKAEKNLWTLWSAIFLANLMVSFGKNYSRHHENGRKRHMLSFRPLHFAAVDLPLGNKPFHQDESSPNAGAFKIDDGGVVGAGTYEVSPDGVDLDLNLKIPSKGPNEEGRGEAAPPGSPGAPGGPEAPGSPGEGPASTKAPTPALCPVPCSQTQPTQSPSEGAPESVSPTGSAVPTSAGGGTSSPSTSQPTTPSAGGGAEGSPFEQEGLNKHNEFRKVHGVPPMTLNAEMSQQAAAYAQKIANLGTLQHASREERNGDGENLSMGCSTKKGQTAAEAPVFEVQEFSGAMKEIPLIYVVVALLSFTKGQYTGYQYQPYPPYYKMAPVYSWYQRDQEPAAEVKMEPDSKVQGLLYHNIHRKLHKADDLQLDHHLSLDAASYARTIAQRLVVRHAPIQSRPGQGENIFLRCKAFSHGVSAFEAVKEWYSTVCHWDFNRPFPVDDKGKPFSRIVWRSFQQVGMGRASFPVNNFNCTVVVARYKPYINMQDYMNNVLKGHFVPTGCQYVNNASSDDFILPPQPGETCQKISGFKGQMLHAGSTCTIKQLFAIFGASVRRGKQGFSVIL</sequence>
<feature type="chain" id="PRO_5042047249" evidence="2">
    <location>
        <begin position="29"/>
        <end position="971"/>
    </location>
</feature>
<reference evidence="4" key="2">
    <citation type="journal article" date="2023" name="Science">
        <title>Genomic signatures of disease resistance in endangered staghorn corals.</title>
        <authorList>
            <person name="Vollmer S.V."/>
            <person name="Selwyn J.D."/>
            <person name="Despard B.A."/>
            <person name="Roesel C.L."/>
        </authorList>
    </citation>
    <scope>NUCLEOTIDE SEQUENCE</scope>
    <source>
        <strain evidence="4">K2</strain>
    </source>
</reference>
<proteinExistence type="predicted"/>
<gene>
    <name evidence="4" type="ORF">P5673_017650</name>
</gene>
<reference evidence="4" key="1">
    <citation type="journal article" date="2023" name="G3 (Bethesda)">
        <title>Whole genome assembly and annotation of the endangered Caribbean coral Acropora cervicornis.</title>
        <authorList>
            <person name="Selwyn J.D."/>
            <person name="Vollmer S.V."/>
        </authorList>
    </citation>
    <scope>NUCLEOTIDE SEQUENCE</scope>
    <source>
        <strain evidence="4">K2</strain>
    </source>
</reference>
<feature type="compositionally biased region" description="Low complexity" evidence="1">
    <location>
        <begin position="535"/>
        <end position="545"/>
    </location>
</feature>
<accession>A0AAD9V364</accession>
<dbReference type="InterPro" id="IPR034113">
    <property type="entry name" value="SCP_GAPR1-like"/>
</dbReference>
<feature type="compositionally biased region" description="Polar residues" evidence="1">
    <location>
        <begin position="558"/>
        <end position="568"/>
    </location>
</feature>
<feature type="region of interest" description="Disordered" evidence="1">
    <location>
        <begin position="498"/>
        <end position="615"/>
    </location>
</feature>
<dbReference type="AlphaFoldDB" id="A0AAD9V364"/>
<dbReference type="InterPro" id="IPR001283">
    <property type="entry name" value="CRISP-related"/>
</dbReference>
<organism evidence="4 5">
    <name type="scientific">Acropora cervicornis</name>
    <name type="common">Staghorn coral</name>
    <dbReference type="NCBI Taxonomy" id="6130"/>
    <lineage>
        <taxon>Eukaryota</taxon>
        <taxon>Metazoa</taxon>
        <taxon>Cnidaria</taxon>
        <taxon>Anthozoa</taxon>
        <taxon>Hexacorallia</taxon>
        <taxon>Scleractinia</taxon>
        <taxon>Astrocoeniina</taxon>
        <taxon>Acroporidae</taxon>
        <taxon>Acropora</taxon>
    </lineage>
</organism>
<dbReference type="SUPFAM" id="SSF55797">
    <property type="entry name" value="PR-1-like"/>
    <property type="match status" value="4"/>
</dbReference>
<keyword evidence="2" id="KW-0732">Signal</keyword>
<dbReference type="CDD" id="cd05382">
    <property type="entry name" value="CAP_GAPR1-like"/>
    <property type="match status" value="2"/>
</dbReference>
<dbReference type="Gene3D" id="3.40.33.10">
    <property type="entry name" value="CAP"/>
    <property type="match status" value="4"/>
</dbReference>
<dbReference type="InterPro" id="IPR014044">
    <property type="entry name" value="CAP_dom"/>
</dbReference>
<protein>
    <submittedName>
        <fullName evidence="4">Golgi-associated plant pathogenesis-related protein 1</fullName>
    </submittedName>
</protein>
<dbReference type="SMART" id="SM00198">
    <property type="entry name" value="SCP"/>
    <property type="match status" value="1"/>
</dbReference>
<name>A0AAD9V364_ACRCE</name>
<evidence type="ECO:0000313" key="4">
    <source>
        <dbReference type="EMBL" id="KAK2559579.1"/>
    </source>
</evidence>
<dbReference type="Proteomes" id="UP001249851">
    <property type="component" value="Unassembled WGS sequence"/>
</dbReference>
<feature type="signal peptide" evidence="2">
    <location>
        <begin position="1"/>
        <end position="28"/>
    </location>
</feature>
<evidence type="ECO:0000259" key="3">
    <source>
        <dbReference type="SMART" id="SM00198"/>
    </source>
</evidence>
<dbReference type="EMBL" id="JARQWQ010000039">
    <property type="protein sequence ID" value="KAK2559579.1"/>
    <property type="molecule type" value="Genomic_DNA"/>
</dbReference>
<evidence type="ECO:0000256" key="1">
    <source>
        <dbReference type="SAM" id="MobiDB-lite"/>
    </source>
</evidence>
<dbReference type="PANTHER" id="PTHR10334">
    <property type="entry name" value="CYSTEINE-RICH SECRETORY PROTEIN-RELATED"/>
    <property type="match status" value="1"/>
</dbReference>
<dbReference type="Pfam" id="PF00188">
    <property type="entry name" value="CAP"/>
    <property type="match status" value="4"/>
</dbReference>
<dbReference type="InterPro" id="IPR035940">
    <property type="entry name" value="CAP_sf"/>
</dbReference>
<feature type="domain" description="SCP" evidence="3">
    <location>
        <begin position="228"/>
        <end position="369"/>
    </location>
</feature>
<evidence type="ECO:0000256" key="2">
    <source>
        <dbReference type="SAM" id="SignalP"/>
    </source>
</evidence>